<dbReference type="SMART" id="SM00382">
    <property type="entry name" value="AAA"/>
    <property type="match status" value="1"/>
</dbReference>
<sequence>MNGGGIVPVMSFALNIEHLNKSFGSHAAVKDLSLSVERGEIFGLLGPNGAGKSTTINMICGVSRIDSGTVSVFGHDSQKHCQHARRLTGVMHQEVVTDAFFTIDKALKMHPGFFGVKSDPDWRQLLIERLDLSEHLHKPMNYLSGGMKRRFMLAKALIHKPRLLILDEPTAGVDIELRHTIWSFIREINQHDTTILLTTHYLEEAEQMCRRIAIMNSGQLIALDTTQALLNHLDTRQITLILDQPLNTVPHWLSVRSATLSPDGRQITVALTADETVCAFLQQCHTHALPVLDLETTSPNLEEVFLHLTRGDNSGEVLS</sequence>
<accession>Q1JZH3</accession>
<dbReference type="PANTHER" id="PTHR42711:SF5">
    <property type="entry name" value="ABC TRANSPORTER ATP-BINDING PROTEIN NATA"/>
    <property type="match status" value="1"/>
</dbReference>
<dbReference type="GO" id="GO:0005524">
    <property type="term" value="F:ATP binding"/>
    <property type="evidence" value="ECO:0007669"/>
    <property type="project" value="UniProtKB-KW"/>
</dbReference>
<keyword evidence="5" id="KW-0067">ATP-binding</keyword>
<dbReference type="CDD" id="cd03230">
    <property type="entry name" value="ABC_DR_subfamily_A"/>
    <property type="match status" value="1"/>
</dbReference>
<protein>
    <submittedName>
        <fullName evidence="7">ABC transporter related</fullName>
    </submittedName>
</protein>
<dbReference type="AlphaFoldDB" id="Q1JZH3"/>
<evidence type="ECO:0000313" key="8">
    <source>
        <dbReference type="Proteomes" id="UP000005695"/>
    </source>
</evidence>
<organism evidence="7 8">
    <name type="scientific">Desulfuromonas acetoxidans (strain DSM 684 / 11070)</name>
    <dbReference type="NCBI Taxonomy" id="281689"/>
    <lineage>
        <taxon>Bacteria</taxon>
        <taxon>Pseudomonadati</taxon>
        <taxon>Thermodesulfobacteriota</taxon>
        <taxon>Desulfuromonadia</taxon>
        <taxon>Desulfuromonadales</taxon>
        <taxon>Desulfuromonadaceae</taxon>
        <taxon>Desulfuromonas</taxon>
    </lineage>
</organism>
<dbReference type="PANTHER" id="PTHR42711">
    <property type="entry name" value="ABC TRANSPORTER ATP-BINDING PROTEIN"/>
    <property type="match status" value="1"/>
</dbReference>
<proteinExistence type="inferred from homology"/>
<dbReference type="InterPro" id="IPR017871">
    <property type="entry name" value="ABC_transporter-like_CS"/>
</dbReference>
<dbReference type="PROSITE" id="PS00211">
    <property type="entry name" value="ABC_TRANSPORTER_1"/>
    <property type="match status" value="1"/>
</dbReference>
<dbReference type="PROSITE" id="PS50893">
    <property type="entry name" value="ABC_TRANSPORTER_2"/>
    <property type="match status" value="1"/>
</dbReference>
<keyword evidence="8" id="KW-1185">Reference proteome</keyword>
<dbReference type="Pfam" id="PF00005">
    <property type="entry name" value="ABC_tran"/>
    <property type="match status" value="1"/>
</dbReference>
<dbReference type="InterPro" id="IPR027417">
    <property type="entry name" value="P-loop_NTPase"/>
</dbReference>
<dbReference type="SUPFAM" id="SSF52540">
    <property type="entry name" value="P-loop containing nucleoside triphosphate hydrolases"/>
    <property type="match status" value="1"/>
</dbReference>
<reference evidence="7" key="2">
    <citation type="submission" date="2006-05" db="EMBL/GenBank/DDBJ databases">
        <title>Sequencing of the draft genome and assembly of Desulfuromonas acetoxidans DSM 684.</title>
        <authorList>
            <consortium name="US DOE Joint Genome Institute (JGI-PGF)"/>
            <person name="Copeland A."/>
            <person name="Lucas S."/>
            <person name="Lapidus A."/>
            <person name="Barry K."/>
            <person name="Detter J.C."/>
            <person name="Glavina del Rio T."/>
            <person name="Hammon N."/>
            <person name="Israni S."/>
            <person name="Dalin E."/>
            <person name="Tice H."/>
            <person name="Bruce D."/>
            <person name="Pitluck S."/>
            <person name="Richardson P."/>
        </authorList>
    </citation>
    <scope>NUCLEOTIDE SEQUENCE [LARGE SCALE GENOMIC DNA]</scope>
    <source>
        <strain evidence="7">DSM 684</strain>
    </source>
</reference>
<gene>
    <name evidence="7" type="ORF">Dace_1456</name>
</gene>
<dbReference type="GO" id="GO:0016887">
    <property type="term" value="F:ATP hydrolysis activity"/>
    <property type="evidence" value="ECO:0007669"/>
    <property type="project" value="InterPro"/>
</dbReference>
<evidence type="ECO:0000256" key="1">
    <source>
        <dbReference type="ARBA" id="ARBA00005417"/>
    </source>
</evidence>
<dbReference type="Proteomes" id="UP000005695">
    <property type="component" value="Unassembled WGS sequence"/>
</dbReference>
<evidence type="ECO:0000256" key="2">
    <source>
        <dbReference type="ARBA" id="ARBA00022448"/>
    </source>
</evidence>
<evidence type="ECO:0000256" key="4">
    <source>
        <dbReference type="ARBA" id="ARBA00022741"/>
    </source>
</evidence>
<dbReference type="InterPro" id="IPR003439">
    <property type="entry name" value="ABC_transporter-like_ATP-bd"/>
</dbReference>
<dbReference type="EMBL" id="AAEW02000009">
    <property type="protein sequence ID" value="EAT15594.1"/>
    <property type="molecule type" value="Genomic_DNA"/>
</dbReference>
<reference evidence="7" key="1">
    <citation type="submission" date="2006-05" db="EMBL/GenBank/DDBJ databases">
        <title>Annotation of the draft genome assembly of Desulfuromonas acetoxidans DSM 684.</title>
        <authorList>
            <consortium name="US DOE Joint Genome Institute (JGI-ORNL)"/>
            <person name="Larimer F."/>
            <person name="Land M."/>
            <person name="Hauser L."/>
        </authorList>
    </citation>
    <scope>NUCLEOTIDE SEQUENCE [LARGE SCALE GENOMIC DNA]</scope>
    <source>
        <strain evidence="7">DSM 684</strain>
    </source>
</reference>
<name>Q1JZH3_DESA6</name>
<evidence type="ECO:0000256" key="3">
    <source>
        <dbReference type="ARBA" id="ARBA00022458"/>
    </source>
</evidence>
<evidence type="ECO:0000256" key="5">
    <source>
        <dbReference type="ARBA" id="ARBA00022840"/>
    </source>
</evidence>
<dbReference type="InterPro" id="IPR050763">
    <property type="entry name" value="ABC_transporter_ATP-binding"/>
</dbReference>
<comment type="caution">
    <text evidence="7">The sequence shown here is derived from an EMBL/GenBank/DDBJ whole genome shotgun (WGS) entry which is preliminary data.</text>
</comment>
<keyword evidence="2" id="KW-0813">Transport</keyword>
<evidence type="ECO:0000313" key="7">
    <source>
        <dbReference type="EMBL" id="EAT15594.1"/>
    </source>
</evidence>
<evidence type="ECO:0000259" key="6">
    <source>
        <dbReference type="PROSITE" id="PS50893"/>
    </source>
</evidence>
<dbReference type="InterPro" id="IPR003593">
    <property type="entry name" value="AAA+_ATPase"/>
</dbReference>
<keyword evidence="3" id="KW-0536">Nodulation</keyword>
<keyword evidence="4" id="KW-0547">Nucleotide-binding</keyword>
<comment type="similarity">
    <text evidence="1">Belongs to the ABC transporter superfamily.</text>
</comment>
<feature type="domain" description="ABC transporter" evidence="6">
    <location>
        <begin position="14"/>
        <end position="242"/>
    </location>
</feature>
<dbReference type="Gene3D" id="3.40.50.300">
    <property type="entry name" value="P-loop containing nucleotide triphosphate hydrolases"/>
    <property type="match status" value="1"/>
</dbReference>